<keyword evidence="2" id="KW-1185">Reference proteome</keyword>
<evidence type="ECO:0000313" key="1">
    <source>
        <dbReference type="EMBL" id="ETS32282.1"/>
    </source>
</evidence>
<dbReference type="AlphaFoldDB" id="W3V8W3"/>
<comment type="caution">
    <text evidence="1">The sequence shown here is derived from an EMBL/GenBank/DDBJ whole genome shotgun (WGS) entry which is preliminary data.</text>
</comment>
<organism evidence="1 2">
    <name type="scientific">Photorhabdus khanii NC19</name>
    <dbReference type="NCBI Taxonomy" id="1004151"/>
    <lineage>
        <taxon>Bacteria</taxon>
        <taxon>Pseudomonadati</taxon>
        <taxon>Pseudomonadota</taxon>
        <taxon>Gammaproteobacteria</taxon>
        <taxon>Enterobacterales</taxon>
        <taxon>Morganellaceae</taxon>
        <taxon>Photorhabdus</taxon>
    </lineage>
</organism>
<dbReference type="EMBL" id="AYSJ01000006">
    <property type="protein sequence ID" value="ETS32282.1"/>
    <property type="molecule type" value="Genomic_DNA"/>
</dbReference>
<dbReference type="PATRIC" id="fig|1004151.3.peg.1626"/>
<gene>
    <name evidence="1" type="ORF">PTE_01590</name>
</gene>
<dbReference type="RefSeq" id="WP_274534095.1">
    <property type="nucleotide sequence ID" value="NZ_AYSJ01000006.1"/>
</dbReference>
<evidence type="ECO:0000313" key="2">
    <source>
        <dbReference type="Proteomes" id="UP000018957"/>
    </source>
</evidence>
<protein>
    <submittedName>
        <fullName evidence="1">Uncharacterized protein</fullName>
    </submittedName>
</protein>
<proteinExistence type="predicted"/>
<sequence length="44" mass="5190">MNDNRLIKMQKMAERFHKSGTVSNITMREINSLVKENKDYSSLM</sequence>
<reference evidence="1 2" key="1">
    <citation type="submission" date="2013-11" db="EMBL/GenBank/DDBJ databases">
        <title>Elucidation of the Photorhabdus temperata genome and generation of transposon mutant library to identify motility mutants.</title>
        <authorList>
            <person name="Hurst S.G.IV."/>
            <person name="Micheals B."/>
            <person name="Abebe-Akele F."/>
            <person name="Rowedder H."/>
            <person name="Bullock H."/>
            <person name="Jackobeck R."/>
            <person name="Janicki E."/>
            <person name="Tisa L.S."/>
        </authorList>
    </citation>
    <scope>NUCLEOTIDE SEQUENCE [LARGE SCALE GENOMIC DNA]</scope>
    <source>
        <strain evidence="1 2">NC19</strain>
    </source>
</reference>
<dbReference type="Proteomes" id="UP000018957">
    <property type="component" value="Unassembled WGS sequence"/>
</dbReference>
<accession>W3V8W3</accession>
<name>W3V8W3_9GAMM</name>